<dbReference type="AlphaFoldDB" id="A0A1N7RQP1"/>
<reference evidence="1" key="1">
    <citation type="submission" date="2016-12" db="EMBL/GenBank/DDBJ databases">
        <authorList>
            <person name="Moulin L."/>
        </authorList>
    </citation>
    <scope>NUCLEOTIDE SEQUENCE [LARGE SCALE GENOMIC DNA]</scope>
    <source>
        <strain evidence="1">STM 7183</strain>
    </source>
</reference>
<protein>
    <recommendedName>
        <fullName evidence="3">DUF3293 domain-containing protein</fullName>
    </recommendedName>
</protein>
<comment type="caution">
    <text evidence="1">The sequence shown here is derived from an EMBL/GenBank/DDBJ whole genome shotgun (WGS) entry which is preliminary data.</text>
</comment>
<dbReference type="Pfam" id="PF11697">
    <property type="entry name" value="DUF3293"/>
    <property type="match status" value="1"/>
</dbReference>
<keyword evidence="2" id="KW-1185">Reference proteome</keyword>
<proteinExistence type="predicted"/>
<accession>A0A1N7RQP1</accession>
<gene>
    <name evidence="1" type="ORF">BN2476_110291</name>
</gene>
<dbReference type="RefSeq" id="WP_087733159.1">
    <property type="nucleotide sequence ID" value="NZ_CYGY02000011.1"/>
</dbReference>
<evidence type="ECO:0000313" key="2">
    <source>
        <dbReference type="Proteomes" id="UP000195569"/>
    </source>
</evidence>
<evidence type="ECO:0000313" key="1">
    <source>
        <dbReference type="EMBL" id="SIT37418.1"/>
    </source>
</evidence>
<sequence>MFSHSQIPRATIVAYLETHYCVHGSMPATLKIGESNASLAAIHDAHAVRSSAFITACNPFSQTLDDAANVGRQHALARELSQRGLTFVDAIGRHPSNGWPGEPSFLVLGVSVEDAKALGMQFGQNAVVWCGGDAVPQLVLLR</sequence>
<dbReference type="EMBL" id="CYGY02000011">
    <property type="protein sequence ID" value="SIT37418.1"/>
    <property type="molecule type" value="Genomic_DNA"/>
</dbReference>
<dbReference type="InterPro" id="IPR021710">
    <property type="entry name" value="DUF3293"/>
</dbReference>
<evidence type="ECO:0008006" key="3">
    <source>
        <dbReference type="Google" id="ProtNLM"/>
    </source>
</evidence>
<dbReference type="OrthoDB" id="8548211at2"/>
<name>A0A1N7RQP1_9BURK</name>
<dbReference type="Proteomes" id="UP000195569">
    <property type="component" value="Unassembled WGS sequence"/>
</dbReference>
<organism evidence="1 2">
    <name type="scientific">Paraburkholderia piptadeniae</name>
    <dbReference type="NCBI Taxonomy" id="1701573"/>
    <lineage>
        <taxon>Bacteria</taxon>
        <taxon>Pseudomonadati</taxon>
        <taxon>Pseudomonadota</taxon>
        <taxon>Betaproteobacteria</taxon>
        <taxon>Burkholderiales</taxon>
        <taxon>Burkholderiaceae</taxon>
        <taxon>Paraburkholderia</taxon>
    </lineage>
</organism>